<dbReference type="STRING" id="39492.ERS852540_00144"/>
<gene>
    <name evidence="2" type="ORF">ERS852540_00144</name>
</gene>
<keyword evidence="1" id="KW-1133">Transmembrane helix</keyword>
<dbReference type="EMBL" id="CZBY01000001">
    <property type="protein sequence ID" value="CUQ80909.1"/>
    <property type="molecule type" value="Genomic_DNA"/>
</dbReference>
<organism evidence="2 3">
    <name type="scientific">[Eubacterium] siraeum</name>
    <dbReference type="NCBI Taxonomy" id="39492"/>
    <lineage>
        <taxon>Bacteria</taxon>
        <taxon>Bacillati</taxon>
        <taxon>Bacillota</taxon>
        <taxon>Clostridia</taxon>
        <taxon>Eubacteriales</taxon>
        <taxon>Oscillospiraceae</taxon>
        <taxon>Oscillospiraceae incertae sedis</taxon>
    </lineage>
</organism>
<evidence type="ECO:0000256" key="1">
    <source>
        <dbReference type="SAM" id="Phobius"/>
    </source>
</evidence>
<dbReference type="GO" id="GO:0004190">
    <property type="term" value="F:aspartic-type endopeptidase activity"/>
    <property type="evidence" value="ECO:0007669"/>
    <property type="project" value="InterPro"/>
</dbReference>
<dbReference type="GO" id="GO:0030436">
    <property type="term" value="P:asexual sporulation"/>
    <property type="evidence" value="ECO:0007669"/>
    <property type="project" value="InterPro"/>
</dbReference>
<feature type="transmembrane region" description="Helical" evidence="1">
    <location>
        <begin position="33"/>
        <end position="52"/>
    </location>
</feature>
<dbReference type="Pfam" id="PF03419">
    <property type="entry name" value="Peptidase_U4"/>
    <property type="match status" value="1"/>
</dbReference>
<dbReference type="GO" id="GO:0006508">
    <property type="term" value="P:proteolysis"/>
    <property type="evidence" value="ECO:0007669"/>
    <property type="project" value="InterPro"/>
</dbReference>
<feature type="transmembrane region" description="Helical" evidence="1">
    <location>
        <begin position="88"/>
        <end position="109"/>
    </location>
</feature>
<protein>
    <submittedName>
        <fullName evidence="2">Sigma-E processing peptidase SpoIIGA</fullName>
    </submittedName>
</protein>
<evidence type="ECO:0000313" key="2">
    <source>
        <dbReference type="EMBL" id="CUQ80909.1"/>
    </source>
</evidence>
<feature type="transmembrane region" description="Helical" evidence="1">
    <location>
        <begin position="6"/>
        <end position="26"/>
    </location>
</feature>
<reference evidence="2 3" key="1">
    <citation type="submission" date="2015-09" db="EMBL/GenBank/DDBJ databases">
        <authorList>
            <consortium name="Pathogen Informatics"/>
        </authorList>
    </citation>
    <scope>NUCLEOTIDE SEQUENCE [LARGE SCALE GENOMIC DNA]</scope>
    <source>
        <strain evidence="2 3">2789STDY5834928</strain>
    </source>
</reference>
<dbReference type="OrthoDB" id="2690199at2"/>
<keyword evidence="1" id="KW-0472">Membrane</keyword>
<dbReference type="Proteomes" id="UP000095662">
    <property type="component" value="Unassembled WGS sequence"/>
</dbReference>
<proteinExistence type="predicted"/>
<dbReference type="AlphaFoldDB" id="A0A174Z7I3"/>
<feature type="transmembrane region" description="Helical" evidence="1">
    <location>
        <begin position="121"/>
        <end position="141"/>
    </location>
</feature>
<sequence length="285" mass="31472">MVIYLDVLILINLYVTYFQILAVSVFTHRKTVWYRKLSAAGIGAVASLSIFIPQEMVLTLTLLKIFLCALIAFVAFGYTGFRAYAVSVLFLMLVSFVFSGLMLCVWLFAAPMKMLFINGTVYFSIDTMTIILSTCAAYGVVRIIRYILDKNGKTDGKYTVIIKNNGRECRLSALADSGNGMVDCFSGLPVIVCRRDMCADVSPPAIEMIENNSDISDIGTQMIKGVRIMPFSTVGKGGLICMFKAESVVIDDETNEEKYPVNALIGIVIGGRQEYEAIFNPKILV</sequence>
<dbReference type="InterPro" id="IPR005081">
    <property type="entry name" value="SpoIIGA"/>
</dbReference>
<feature type="transmembrane region" description="Helical" evidence="1">
    <location>
        <begin position="58"/>
        <end position="81"/>
    </location>
</feature>
<accession>A0A174Z7I3</accession>
<evidence type="ECO:0000313" key="3">
    <source>
        <dbReference type="Proteomes" id="UP000095662"/>
    </source>
</evidence>
<name>A0A174Z7I3_9FIRM</name>
<keyword evidence="1" id="KW-0812">Transmembrane</keyword>